<dbReference type="PANTHER" id="PTHR33154">
    <property type="entry name" value="TRANSCRIPTIONAL REGULATOR, ARSR FAMILY"/>
    <property type="match status" value="1"/>
</dbReference>
<dbReference type="PANTHER" id="PTHR33154:SF33">
    <property type="entry name" value="TRANSCRIPTIONAL REPRESSOR SDPR"/>
    <property type="match status" value="1"/>
</dbReference>
<protein>
    <submittedName>
        <fullName evidence="5">ArsR family transcriptional regulator</fullName>
    </submittedName>
</protein>
<dbReference type="Pfam" id="PF01022">
    <property type="entry name" value="HTH_5"/>
    <property type="match status" value="1"/>
</dbReference>
<keyword evidence="1" id="KW-0805">Transcription regulation</keyword>
<dbReference type="InterPro" id="IPR036388">
    <property type="entry name" value="WH-like_DNA-bd_sf"/>
</dbReference>
<dbReference type="PROSITE" id="PS50987">
    <property type="entry name" value="HTH_ARSR_2"/>
    <property type="match status" value="1"/>
</dbReference>
<evidence type="ECO:0000256" key="3">
    <source>
        <dbReference type="ARBA" id="ARBA00023163"/>
    </source>
</evidence>
<dbReference type="SMART" id="SM00418">
    <property type="entry name" value="HTH_ARSR"/>
    <property type="match status" value="1"/>
</dbReference>
<dbReference type="CDD" id="cd00090">
    <property type="entry name" value="HTH_ARSR"/>
    <property type="match status" value="1"/>
</dbReference>
<dbReference type="Proteomes" id="UP000294545">
    <property type="component" value="Unassembled WGS sequence"/>
</dbReference>
<dbReference type="OrthoDB" id="9794330at2"/>
<evidence type="ECO:0000259" key="4">
    <source>
        <dbReference type="PROSITE" id="PS50987"/>
    </source>
</evidence>
<organism evidence="5 6">
    <name type="scientific">Natranaerovirga hydrolytica</name>
    <dbReference type="NCBI Taxonomy" id="680378"/>
    <lineage>
        <taxon>Bacteria</taxon>
        <taxon>Bacillati</taxon>
        <taxon>Bacillota</taxon>
        <taxon>Clostridia</taxon>
        <taxon>Lachnospirales</taxon>
        <taxon>Natranaerovirgaceae</taxon>
        <taxon>Natranaerovirga</taxon>
    </lineage>
</organism>
<gene>
    <name evidence="5" type="ORF">EDC19_1257</name>
</gene>
<evidence type="ECO:0000256" key="2">
    <source>
        <dbReference type="ARBA" id="ARBA00023125"/>
    </source>
</evidence>
<keyword evidence="6" id="KW-1185">Reference proteome</keyword>
<dbReference type="EMBL" id="SMGQ01000011">
    <property type="protein sequence ID" value="TCK98817.1"/>
    <property type="molecule type" value="Genomic_DNA"/>
</dbReference>
<name>A0A4R1MZP4_9FIRM</name>
<dbReference type="AlphaFoldDB" id="A0A4R1MZP4"/>
<reference evidence="5 6" key="1">
    <citation type="submission" date="2019-03" db="EMBL/GenBank/DDBJ databases">
        <title>Genomic Encyclopedia of Type Strains, Phase IV (KMG-IV): sequencing the most valuable type-strain genomes for metagenomic binning, comparative biology and taxonomic classification.</title>
        <authorList>
            <person name="Goeker M."/>
        </authorList>
    </citation>
    <scope>NUCLEOTIDE SEQUENCE [LARGE SCALE GENOMIC DNA]</scope>
    <source>
        <strain evidence="5 6">DSM 24176</strain>
    </source>
</reference>
<keyword evidence="2" id="KW-0238">DNA-binding</keyword>
<dbReference type="InterPro" id="IPR036390">
    <property type="entry name" value="WH_DNA-bd_sf"/>
</dbReference>
<evidence type="ECO:0000256" key="1">
    <source>
        <dbReference type="ARBA" id="ARBA00023015"/>
    </source>
</evidence>
<dbReference type="PRINTS" id="PR00778">
    <property type="entry name" value="HTHARSR"/>
</dbReference>
<accession>A0A4R1MZP4</accession>
<sequence>MEDIIKIIKALGDETRIKILMILSKRRMCAKGLSRHLDVSEAAICQHIKVLKNANIIVGQKISYYVHYEIQEKRLNEVIDFIQCIKNKEEPCDHKYGIAIPINCKEICKMDAKKCCPKS</sequence>
<dbReference type="RefSeq" id="WP_132281961.1">
    <property type="nucleotide sequence ID" value="NZ_SMGQ01000011.1"/>
</dbReference>
<proteinExistence type="predicted"/>
<dbReference type="GO" id="GO:0003700">
    <property type="term" value="F:DNA-binding transcription factor activity"/>
    <property type="evidence" value="ECO:0007669"/>
    <property type="project" value="InterPro"/>
</dbReference>
<evidence type="ECO:0000313" key="5">
    <source>
        <dbReference type="EMBL" id="TCK98817.1"/>
    </source>
</evidence>
<dbReference type="InterPro" id="IPR011991">
    <property type="entry name" value="ArsR-like_HTH"/>
</dbReference>
<dbReference type="SUPFAM" id="SSF46785">
    <property type="entry name" value="Winged helix' DNA-binding domain"/>
    <property type="match status" value="1"/>
</dbReference>
<evidence type="ECO:0000313" key="6">
    <source>
        <dbReference type="Proteomes" id="UP000294545"/>
    </source>
</evidence>
<dbReference type="InterPro" id="IPR051081">
    <property type="entry name" value="HTH_MetalResp_TranReg"/>
</dbReference>
<keyword evidence="3" id="KW-0804">Transcription</keyword>
<comment type="caution">
    <text evidence="5">The sequence shown here is derived from an EMBL/GenBank/DDBJ whole genome shotgun (WGS) entry which is preliminary data.</text>
</comment>
<feature type="domain" description="HTH arsR-type" evidence="4">
    <location>
        <begin position="1"/>
        <end position="90"/>
    </location>
</feature>
<dbReference type="GO" id="GO:0003677">
    <property type="term" value="F:DNA binding"/>
    <property type="evidence" value="ECO:0007669"/>
    <property type="project" value="UniProtKB-KW"/>
</dbReference>
<dbReference type="Gene3D" id="1.10.10.10">
    <property type="entry name" value="Winged helix-like DNA-binding domain superfamily/Winged helix DNA-binding domain"/>
    <property type="match status" value="1"/>
</dbReference>
<dbReference type="InterPro" id="IPR001845">
    <property type="entry name" value="HTH_ArsR_DNA-bd_dom"/>
</dbReference>
<dbReference type="NCBIfam" id="NF033788">
    <property type="entry name" value="HTH_metalloreg"/>
    <property type="match status" value="1"/>
</dbReference>